<reference evidence="8" key="1">
    <citation type="submission" date="2017-02" db="UniProtKB">
        <authorList>
            <consortium name="WormBaseParasite"/>
        </authorList>
    </citation>
    <scope>IDENTIFICATION</scope>
</reference>
<dbReference type="Proteomes" id="UP000038040">
    <property type="component" value="Unplaced"/>
</dbReference>
<evidence type="ECO:0000256" key="2">
    <source>
        <dbReference type="ARBA" id="ARBA00022490"/>
    </source>
</evidence>
<feature type="region of interest" description="Disordered" evidence="4">
    <location>
        <begin position="79"/>
        <end position="100"/>
    </location>
</feature>
<evidence type="ECO:0000313" key="8">
    <source>
        <dbReference type="WBParaSite" id="DME_0001043101-mRNA-1"/>
    </source>
</evidence>
<evidence type="ECO:0000256" key="3">
    <source>
        <dbReference type="ARBA" id="ARBA00023212"/>
    </source>
</evidence>
<keyword evidence="3" id="KW-0206">Cytoskeleton</keyword>
<dbReference type="WBParaSite" id="DME_0001043101-mRNA-1">
    <property type="protein sequence ID" value="DME_0001043101-mRNA-1"/>
    <property type="gene ID" value="DME_0001043101"/>
</dbReference>
<accession>A0A0N4UQW9</accession>
<dbReference type="EMBL" id="UYYG01000209">
    <property type="protein sequence ID" value="VDN53916.1"/>
    <property type="molecule type" value="Genomic_DNA"/>
</dbReference>
<dbReference type="GO" id="GO:0051694">
    <property type="term" value="P:pointed-end actin filament capping"/>
    <property type="evidence" value="ECO:0007669"/>
    <property type="project" value="InterPro"/>
</dbReference>
<evidence type="ECO:0000313" key="5">
    <source>
        <dbReference type="EMBL" id="VDN53916.1"/>
    </source>
</evidence>
<dbReference type="GO" id="GO:0030239">
    <property type="term" value="P:myofibril assembly"/>
    <property type="evidence" value="ECO:0007669"/>
    <property type="project" value="TreeGrafter"/>
</dbReference>
<dbReference type="AlphaFoldDB" id="A0A0N4UQW9"/>
<sequence length="230" mass="26153">MEEAAKIVLVVIISTMSFISYKMTEQEDTNIMTDSDLEKALDALREQDSSGEVGELLKMMNENRIISWEEAEQILGGSSYNEPVKSSLPEQTRPTEPENDTDVDLSIQRLLQNDPKLKQINLNNMKRTPIPQVQRLIAAIRDNTNLEKLSLANMSLYDGNIEPLIDVLENNSTLKAINLETNYLSGDFFARLFKAALKKQTLEEVKAVNQVIFFCYCSNRAKKIEMIKIM</sequence>
<dbReference type="SUPFAM" id="SSF52047">
    <property type="entry name" value="RNI-like"/>
    <property type="match status" value="1"/>
</dbReference>
<dbReference type="PANTHER" id="PTHR10901:SF16">
    <property type="entry name" value="TROPOMODULIN"/>
    <property type="match status" value="1"/>
</dbReference>
<keyword evidence="7" id="KW-1185">Reference proteome</keyword>
<comment type="subcellular location">
    <subcellularLocation>
        <location evidence="1">Cytoplasm</location>
        <location evidence="1">Cytoskeleton</location>
    </subcellularLocation>
</comment>
<dbReference type="Gene3D" id="3.80.10.10">
    <property type="entry name" value="Ribonuclease Inhibitor"/>
    <property type="match status" value="1"/>
</dbReference>
<organism evidence="6 8">
    <name type="scientific">Dracunculus medinensis</name>
    <name type="common">Guinea worm</name>
    <dbReference type="NCBI Taxonomy" id="318479"/>
    <lineage>
        <taxon>Eukaryota</taxon>
        <taxon>Metazoa</taxon>
        <taxon>Ecdysozoa</taxon>
        <taxon>Nematoda</taxon>
        <taxon>Chromadorea</taxon>
        <taxon>Rhabditida</taxon>
        <taxon>Spirurina</taxon>
        <taxon>Dracunculoidea</taxon>
        <taxon>Dracunculidae</taxon>
        <taxon>Dracunculus</taxon>
    </lineage>
</organism>
<evidence type="ECO:0000313" key="6">
    <source>
        <dbReference type="Proteomes" id="UP000038040"/>
    </source>
</evidence>
<evidence type="ECO:0000313" key="7">
    <source>
        <dbReference type="Proteomes" id="UP000274756"/>
    </source>
</evidence>
<protein>
    <submittedName>
        <fullName evidence="8">Tropomodulin</fullName>
    </submittedName>
</protein>
<gene>
    <name evidence="5" type="ORF">DME_LOCUS3889</name>
</gene>
<dbReference type="STRING" id="318479.A0A0N4UQW9"/>
<reference evidence="5 7" key="2">
    <citation type="submission" date="2018-11" db="EMBL/GenBank/DDBJ databases">
        <authorList>
            <consortium name="Pathogen Informatics"/>
        </authorList>
    </citation>
    <scope>NUCLEOTIDE SEQUENCE [LARGE SCALE GENOMIC DNA]</scope>
</reference>
<proteinExistence type="predicted"/>
<dbReference type="OrthoDB" id="2163268at2759"/>
<dbReference type="GO" id="GO:0007015">
    <property type="term" value="P:actin filament organization"/>
    <property type="evidence" value="ECO:0007669"/>
    <property type="project" value="TreeGrafter"/>
</dbReference>
<dbReference type="GO" id="GO:0005856">
    <property type="term" value="C:cytoskeleton"/>
    <property type="evidence" value="ECO:0007669"/>
    <property type="project" value="UniProtKB-SubCell"/>
</dbReference>
<dbReference type="InterPro" id="IPR004934">
    <property type="entry name" value="TMOD"/>
</dbReference>
<evidence type="ECO:0000256" key="1">
    <source>
        <dbReference type="ARBA" id="ARBA00004245"/>
    </source>
</evidence>
<keyword evidence="2" id="KW-0963">Cytoplasm</keyword>
<dbReference type="PANTHER" id="PTHR10901">
    <property type="entry name" value="TROPOMODULIN"/>
    <property type="match status" value="1"/>
</dbReference>
<name>A0A0N4UQW9_DRAME</name>
<dbReference type="Proteomes" id="UP000274756">
    <property type="component" value="Unassembled WGS sequence"/>
</dbReference>
<dbReference type="InterPro" id="IPR032675">
    <property type="entry name" value="LRR_dom_sf"/>
</dbReference>
<dbReference type="GO" id="GO:0030016">
    <property type="term" value="C:myofibril"/>
    <property type="evidence" value="ECO:0007669"/>
    <property type="project" value="TreeGrafter"/>
</dbReference>
<dbReference type="GO" id="GO:0005523">
    <property type="term" value="F:tropomyosin binding"/>
    <property type="evidence" value="ECO:0007669"/>
    <property type="project" value="InterPro"/>
</dbReference>
<evidence type="ECO:0000256" key="4">
    <source>
        <dbReference type="SAM" id="MobiDB-lite"/>
    </source>
</evidence>